<evidence type="ECO:0000313" key="4">
    <source>
        <dbReference type="Proteomes" id="UP000515917"/>
    </source>
</evidence>
<organism evidence="3 4">
    <name type="scientific">Iodobacter fluviatilis</name>
    <dbReference type="NCBI Taxonomy" id="537"/>
    <lineage>
        <taxon>Bacteria</taxon>
        <taxon>Pseudomonadati</taxon>
        <taxon>Pseudomonadota</taxon>
        <taxon>Betaproteobacteria</taxon>
        <taxon>Neisseriales</taxon>
        <taxon>Chitinibacteraceae</taxon>
        <taxon>Iodobacter</taxon>
    </lineage>
</organism>
<keyword evidence="4" id="KW-1185">Reference proteome</keyword>
<dbReference type="PROSITE" id="PS50887">
    <property type="entry name" value="GGDEF"/>
    <property type="match status" value="1"/>
</dbReference>
<dbReference type="NCBIfam" id="TIGR00254">
    <property type="entry name" value="GGDEF"/>
    <property type="match status" value="1"/>
</dbReference>
<dbReference type="GO" id="GO:0052621">
    <property type="term" value="F:diguanylate cyclase activity"/>
    <property type="evidence" value="ECO:0007669"/>
    <property type="project" value="UniProtKB-EC"/>
</dbReference>
<dbReference type="PANTHER" id="PTHR45138:SF24">
    <property type="entry name" value="DIGUANYLATE CYCLASE DGCC-RELATED"/>
    <property type="match status" value="1"/>
</dbReference>
<dbReference type="GO" id="GO:1902201">
    <property type="term" value="P:negative regulation of bacterial-type flagellum-dependent cell motility"/>
    <property type="evidence" value="ECO:0007669"/>
    <property type="project" value="TreeGrafter"/>
</dbReference>
<dbReference type="Proteomes" id="UP000515917">
    <property type="component" value="Chromosome"/>
</dbReference>
<dbReference type="InterPro" id="IPR043128">
    <property type="entry name" value="Rev_trsase/Diguanyl_cyclase"/>
</dbReference>
<dbReference type="AlphaFoldDB" id="A0A7G3G5T3"/>
<dbReference type="InterPro" id="IPR000160">
    <property type="entry name" value="GGDEF_dom"/>
</dbReference>
<evidence type="ECO:0000259" key="2">
    <source>
        <dbReference type="PROSITE" id="PS50887"/>
    </source>
</evidence>
<dbReference type="GO" id="GO:0043709">
    <property type="term" value="P:cell adhesion involved in single-species biofilm formation"/>
    <property type="evidence" value="ECO:0007669"/>
    <property type="project" value="TreeGrafter"/>
</dbReference>
<dbReference type="SUPFAM" id="SSF55073">
    <property type="entry name" value="Nucleotide cyclase"/>
    <property type="match status" value="1"/>
</dbReference>
<name>A0A7G3G5T3_9NEIS</name>
<dbReference type="InterPro" id="IPR029787">
    <property type="entry name" value="Nucleotide_cyclase"/>
</dbReference>
<dbReference type="EMBL" id="CP025781">
    <property type="protein sequence ID" value="QBC42423.1"/>
    <property type="molecule type" value="Genomic_DNA"/>
</dbReference>
<protein>
    <recommendedName>
        <fullName evidence="1">diguanylate cyclase</fullName>
        <ecNumber evidence="1">2.7.7.65</ecNumber>
    </recommendedName>
</protein>
<accession>A0A7G3G5T3</accession>
<gene>
    <name evidence="3" type="ORF">C1H71_01830</name>
</gene>
<sequence length="113" mass="12690">MRQKCCVLLRLQPMQACVWGVTGHERIAIASAYRSFNGVTESPQLRKPSRPCTGFTRATCVAFADIDHFKRLNDSYGHDTGDRALRLFARVLQEALRPGDMVVRFGGGVSKYR</sequence>
<dbReference type="GO" id="GO:0005886">
    <property type="term" value="C:plasma membrane"/>
    <property type="evidence" value="ECO:0007669"/>
    <property type="project" value="TreeGrafter"/>
</dbReference>
<proteinExistence type="predicted"/>
<dbReference type="PANTHER" id="PTHR45138">
    <property type="entry name" value="REGULATORY COMPONENTS OF SENSORY TRANSDUCTION SYSTEM"/>
    <property type="match status" value="1"/>
</dbReference>
<dbReference type="KEGG" id="ifl:C1H71_01830"/>
<dbReference type="EC" id="2.7.7.65" evidence="1"/>
<dbReference type="CDD" id="cd01949">
    <property type="entry name" value="GGDEF"/>
    <property type="match status" value="1"/>
</dbReference>
<feature type="domain" description="GGDEF" evidence="2">
    <location>
        <begin position="57"/>
        <end position="113"/>
    </location>
</feature>
<evidence type="ECO:0000256" key="1">
    <source>
        <dbReference type="ARBA" id="ARBA00012528"/>
    </source>
</evidence>
<dbReference type="Pfam" id="PF00990">
    <property type="entry name" value="GGDEF"/>
    <property type="match status" value="1"/>
</dbReference>
<evidence type="ECO:0000313" key="3">
    <source>
        <dbReference type="EMBL" id="QBC42423.1"/>
    </source>
</evidence>
<reference evidence="3 4" key="1">
    <citation type="submission" date="2018-01" db="EMBL/GenBank/DDBJ databases">
        <title>Genome sequence of Iodobacter sp. strain PCH194 isolated from Indian Trans-Himalaya.</title>
        <authorList>
            <person name="Kumar V."/>
            <person name="Thakur V."/>
            <person name="Kumar S."/>
            <person name="Singh D."/>
        </authorList>
    </citation>
    <scope>NUCLEOTIDE SEQUENCE [LARGE SCALE GENOMIC DNA]</scope>
    <source>
        <strain evidence="3 4">PCH194</strain>
    </source>
</reference>
<dbReference type="InterPro" id="IPR050469">
    <property type="entry name" value="Diguanylate_Cyclase"/>
</dbReference>
<dbReference type="Gene3D" id="3.30.70.270">
    <property type="match status" value="1"/>
</dbReference>